<dbReference type="PANTHER" id="PTHR35596:SF1">
    <property type="entry name" value="MICROBIAL-TYPE PARG CATALYTIC DOMAIN-CONTAINING PROTEIN"/>
    <property type="match status" value="1"/>
</dbReference>
<dbReference type="InterPro" id="IPR019261">
    <property type="entry name" value="PARG_cat_microbial"/>
</dbReference>
<feature type="domain" description="Microbial-type PARG catalytic" evidence="1">
    <location>
        <begin position="16"/>
        <end position="137"/>
    </location>
</feature>
<evidence type="ECO:0000313" key="2">
    <source>
        <dbReference type="EMBL" id="WQJ51340.1"/>
    </source>
</evidence>
<reference evidence="2 3" key="1">
    <citation type="submission" date="2023-11" db="EMBL/GenBank/DDBJ databases">
        <authorList>
            <person name="Cook R."/>
            <person name="Crisci M."/>
            <person name="Pye H."/>
            <person name="Adriaenssens E."/>
            <person name="Santini J."/>
        </authorList>
    </citation>
    <scope>NUCLEOTIDE SEQUENCE [LARGE SCALE GENOMIC DNA]</scope>
    <source>
        <strain evidence="2">Lak_Megaphage_RVC_AP3_GC26</strain>
    </source>
</reference>
<evidence type="ECO:0000313" key="3">
    <source>
        <dbReference type="Proteomes" id="UP001348805"/>
    </source>
</evidence>
<evidence type="ECO:0000259" key="1">
    <source>
        <dbReference type="Pfam" id="PF10021"/>
    </source>
</evidence>
<dbReference type="NCBIfam" id="TIGR02452">
    <property type="entry name" value="TIGR02452 family protein"/>
    <property type="match status" value="1"/>
</dbReference>
<dbReference type="EMBL" id="OR769219">
    <property type="protein sequence ID" value="WQJ51340.1"/>
    <property type="molecule type" value="Genomic_DNA"/>
</dbReference>
<accession>A0ABZ0Z075</accession>
<protein>
    <recommendedName>
        <fullName evidence="1">Microbial-type PARG catalytic domain-containing protein</fullName>
    </recommendedName>
</protein>
<proteinExistence type="predicted"/>
<name>A0ABZ0Z075_9CAUD</name>
<keyword evidence="3" id="KW-1185">Reference proteome</keyword>
<dbReference type="InterPro" id="IPR012664">
    <property type="entry name" value="CHP02452"/>
</dbReference>
<dbReference type="SUPFAM" id="SSF52949">
    <property type="entry name" value="Macro domain-like"/>
    <property type="match status" value="1"/>
</dbReference>
<dbReference type="PANTHER" id="PTHR35596">
    <property type="entry name" value="DUF2263 DOMAIN-CONTAINING PROTEIN"/>
    <property type="match status" value="1"/>
</dbReference>
<sequence length="241" mass="27250">MDNKSTRKEKAINHTEQMNKEYSIMINASITNSIIYTDDNIYNNNVIVVVENMTTTDAVSKYKHDEKLCVLNFASYKKPGGGFINGAIAQEESICHDSTLFNVISSEKFESYYEDNKNNTNGGLYRNAAIYSPSIVFSNSKAVVNVITCAAPNLIIFKGPKYKAYDTIRNRIKFILDIAEKNNETELILGAFGCGVFKNDPEFVASTFKDLLYSTNYYHFKKVIFAIPGGINYDIFKKTFE</sequence>
<dbReference type="Pfam" id="PF10021">
    <property type="entry name" value="PARG_cat_microb"/>
    <property type="match status" value="1"/>
</dbReference>
<dbReference type="Gene3D" id="3.40.220.10">
    <property type="entry name" value="Leucine Aminopeptidase, subunit E, domain 1"/>
    <property type="match status" value="1"/>
</dbReference>
<organism evidence="2 3">
    <name type="scientific">phage Lak_Megaphage_RVC_AP3_GC26</name>
    <dbReference type="NCBI Taxonomy" id="3109225"/>
    <lineage>
        <taxon>Viruses</taxon>
        <taxon>Duplodnaviria</taxon>
        <taxon>Heunggongvirae</taxon>
        <taxon>Uroviricota</taxon>
        <taxon>Caudoviricetes</taxon>
        <taxon>Caudoviricetes code 15 clade</taxon>
    </lineage>
</organism>
<dbReference type="Proteomes" id="UP001348805">
    <property type="component" value="Segment"/>
</dbReference>
<dbReference type="InterPro" id="IPR043472">
    <property type="entry name" value="Macro_dom-like"/>
</dbReference>